<dbReference type="NCBIfam" id="TIGR00254">
    <property type="entry name" value="GGDEF"/>
    <property type="match status" value="1"/>
</dbReference>
<dbReference type="CDD" id="cd00060">
    <property type="entry name" value="FHA"/>
    <property type="match status" value="1"/>
</dbReference>
<dbReference type="SMART" id="SM00240">
    <property type="entry name" value="FHA"/>
    <property type="match status" value="1"/>
</dbReference>
<comment type="catalytic activity">
    <reaction evidence="2">
        <text>2 GTP = 3',3'-c-di-GMP + 2 diphosphate</text>
        <dbReference type="Rhea" id="RHEA:24898"/>
        <dbReference type="ChEBI" id="CHEBI:33019"/>
        <dbReference type="ChEBI" id="CHEBI:37565"/>
        <dbReference type="ChEBI" id="CHEBI:58805"/>
        <dbReference type="EC" id="2.7.7.65"/>
    </reaction>
</comment>
<feature type="domain" description="FHA" evidence="3">
    <location>
        <begin position="58"/>
        <end position="108"/>
    </location>
</feature>
<dbReference type="FunFam" id="3.30.70.270:FF:000001">
    <property type="entry name" value="Diguanylate cyclase domain protein"/>
    <property type="match status" value="1"/>
</dbReference>
<dbReference type="eggNOG" id="COG1716">
    <property type="taxonomic scope" value="Bacteria"/>
</dbReference>
<dbReference type="InterPro" id="IPR008984">
    <property type="entry name" value="SMAD_FHA_dom_sf"/>
</dbReference>
<dbReference type="AlphaFoldDB" id="D0LH44"/>
<dbReference type="Pfam" id="PF00990">
    <property type="entry name" value="GGDEF"/>
    <property type="match status" value="1"/>
</dbReference>
<evidence type="ECO:0000256" key="1">
    <source>
        <dbReference type="ARBA" id="ARBA00012528"/>
    </source>
</evidence>
<dbReference type="SUPFAM" id="SSF55073">
    <property type="entry name" value="Nucleotide cyclase"/>
    <property type="match status" value="1"/>
</dbReference>
<name>D0LH44_HALO1</name>
<protein>
    <recommendedName>
        <fullName evidence="1">diguanylate cyclase</fullName>
        <ecNumber evidence="1">2.7.7.65</ecNumber>
    </recommendedName>
</protein>
<dbReference type="EMBL" id="CP001804">
    <property type="protein sequence ID" value="ACY18189.1"/>
    <property type="molecule type" value="Genomic_DNA"/>
</dbReference>
<dbReference type="SUPFAM" id="SSF49879">
    <property type="entry name" value="SMAD/FHA domain"/>
    <property type="match status" value="1"/>
</dbReference>
<dbReference type="InterPro" id="IPR050469">
    <property type="entry name" value="Diguanylate_Cyclase"/>
</dbReference>
<dbReference type="PANTHER" id="PTHR45138">
    <property type="entry name" value="REGULATORY COMPONENTS OF SENSORY TRANSDUCTION SYSTEM"/>
    <property type="match status" value="1"/>
</dbReference>
<gene>
    <name evidence="5" type="ordered locus">Hoch_5712</name>
</gene>
<evidence type="ECO:0000313" key="5">
    <source>
        <dbReference type="EMBL" id="ACY18189.1"/>
    </source>
</evidence>
<dbReference type="OrthoDB" id="9790367at2"/>
<evidence type="ECO:0000313" key="6">
    <source>
        <dbReference type="Proteomes" id="UP000001880"/>
    </source>
</evidence>
<dbReference type="PROSITE" id="PS50887">
    <property type="entry name" value="GGDEF"/>
    <property type="match status" value="1"/>
</dbReference>
<dbReference type="GO" id="GO:0052621">
    <property type="term" value="F:diguanylate cyclase activity"/>
    <property type="evidence" value="ECO:0007669"/>
    <property type="project" value="UniProtKB-EC"/>
</dbReference>
<accession>D0LH44</accession>
<sequence length="316" mass="35536">MHDSDDTGSEQNNGTLILSGPEIGIMRGSREEAEACLVLLHPAGPDIGKRTRLDNPSYIVGRDATADLVINRNAVSRQHSRLFLDEEASWWVEDMNSTNGTFVNEARLDKARHLFDGDQIRFGDAIFKFLTGSNIESAYHEEIYRMTIIDGLTGAYNKRYFIDFLERELARAHRHEQPLTLVMLDLDHFKRVNDDLGHLAGDAVLKELSARVRPRIRREDLFARYGGEEFAVILTGTTLEGGVRFAEHVRSLVCERPFLFNGQPIDVTTSLGASCMFHEPGVDAEQLIHRADENLYKAKDRGRNRSVPAPSDLGLS</sequence>
<dbReference type="GO" id="GO:0043709">
    <property type="term" value="P:cell adhesion involved in single-species biofilm formation"/>
    <property type="evidence" value="ECO:0007669"/>
    <property type="project" value="TreeGrafter"/>
</dbReference>
<dbReference type="InterPro" id="IPR000160">
    <property type="entry name" value="GGDEF_dom"/>
</dbReference>
<dbReference type="GO" id="GO:0005886">
    <property type="term" value="C:plasma membrane"/>
    <property type="evidence" value="ECO:0007669"/>
    <property type="project" value="TreeGrafter"/>
</dbReference>
<dbReference type="InterPro" id="IPR000253">
    <property type="entry name" value="FHA_dom"/>
</dbReference>
<evidence type="ECO:0000259" key="3">
    <source>
        <dbReference type="PROSITE" id="PS50006"/>
    </source>
</evidence>
<dbReference type="Proteomes" id="UP000001880">
    <property type="component" value="Chromosome"/>
</dbReference>
<reference evidence="5 6" key="1">
    <citation type="journal article" date="2010" name="Stand. Genomic Sci.">
        <title>Complete genome sequence of Haliangium ochraceum type strain (SMP-2).</title>
        <authorList>
            <consortium name="US DOE Joint Genome Institute (JGI-PGF)"/>
            <person name="Ivanova N."/>
            <person name="Daum C."/>
            <person name="Lang E."/>
            <person name="Abt B."/>
            <person name="Kopitz M."/>
            <person name="Saunders E."/>
            <person name="Lapidus A."/>
            <person name="Lucas S."/>
            <person name="Glavina Del Rio T."/>
            <person name="Nolan M."/>
            <person name="Tice H."/>
            <person name="Copeland A."/>
            <person name="Cheng J.F."/>
            <person name="Chen F."/>
            <person name="Bruce D."/>
            <person name="Goodwin L."/>
            <person name="Pitluck S."/>
            <person name="Mavromatis K."/>
            <person name="Pati A."/>
            <person name="Mikhailova N."/>
            <person name="Chen A."/>
            <person name="Palaniappan K."/>
            <person name="Land M."/>
            <person name="Hauser L."/>
            <person name="Chang Y.J."/>
            <person name="Jeffries C.D."/>
            <person name="Detter J.C."/>
            <person name="Brettin T."/>
            <person name="Rohde M."/>
            <person name="Goker M."/>
            <person name="Bristow J."/>
            <person name="Markowitz V."/>
            <person name="Eisen J.A."/>
            <person name="Hugenholtz P."/>
            <person name="Kyrpides N.C."/>
            <person name="Klenk H.P."/>
        </authorList>
    </citation>
    <scope>NUCLEOTIDE SEQUENCE [LARGE SCALE GENOMIC DNA]</scope>
    <source>
        <strain evidence="6">DSM 14365 / CIP 107738 / JCM 11303 / AJ 13395 / SMP-2</strain>
    </source>
</reference>
<dbReference type="PANTHER" id="PTHR45138:SF9">
    <property type="entry name" value="DIGUANYLATE CYCLASE DGCM-RELATED"/>
    <property type="match status" value="1"/>
</dbReference>
<dbReference type="RefSeq" id="WP_012830781.1">
    <property type="nucleotide sequence ID" value="NC_013440.1"/>
</dbReference>
<dbReference type="Gene3D" id="3.30.70.270">
    <property type="match status" value="1"/>
</dbReference>
<dbReference type="GO" id="GO:1902201">
    <property type="term" value="P:negative regulation of bacterial-type flagellum-dependent cell motility"/>
    <property type="evidence" value="ECO:0007669"/>
    <property type="project" value="TreeGrafter"/>
</dbReference>
<dbReference type="KEGG" id="hoh:Hoch_5712"/>
<dbReference type="Pfam" id="PF00498">
    <property type="entry name" value="FHA"/>
    <property type="match status" value="1"/>
</dbReference>
<organism evidence="5 6">
    <name type="scientific">Haliangium ochraceum (strain DSM 14365 / JCM 11303 / SMP-2)</name>
    <dbReference type="NCBI Taxonomy" id="502025"/>
    <lineage>
        <taxon>Bacteria</taxon>
        <taxon>Pseudomonadati</taxon>
        <taxon>Myxococcota</taxon>
        <taxon>Polyangia</taxon>
        <taxon>Haliangiales</taxon>
        <taxon>Kofleriaceae</taxon>
        <taxon>Haliangium</taxon>
    </lineage>
</organism>
<dbReference type="SMART" id="SM00267">
    <property type="entry name" value="GGDEF"/>
    <property type="match status" value="1"/>
</dbReference>
<proteinExistence type="predicted"/>
<dbReference type="PROSITE" id="PS50006">
    <property type="entry name" value="FHA_DOMAIN"/>
    <property type="match status" value="1"/>
</dbReference>
<dbReference type="InterPro" id="IPR043128">
    <property type="entry name" value="Rev_trsase/Diguanyl_cyclase"/>
</dbReference>
<dbReference type="Gene3D" id="2.60.200.20">
    <property type="match status" value="1"/>
</dbReference>
<evidence type="ECO:0000256" key="2">
    <source>
        <dbReference type="ARBA" id="ARBA00034247"/>
    </source>
</evidence>
<dbReference type="eggNOG" id="COG3706">
    <property type="taxonomic scope" value="Bacteria"/>
</dbReference>
<keyword evidence="6" id="KW-1185">Reference proteome</keyword>
<feature type="domain" description="GGDEF" evidence="4">
    <location>
        <begin position="177"/>
        <end position="311"/>
    </location>
</feature>
<evidence type="ECO:0000259" key="4">
    <source>
        <dbReference type="PROSITE" id="PS50887"/>
    </source>
</evidence>
<dbReference type="EC" id="2.7.7.65" evidence="1"/>
<dbReference type="InterPro" id="IPR029787">
    <property type="entry name" value="Nucleotide_cyclase"/>
</dbReference>
<dbReference type="CDD" id="cd01949">
    <property type="entry name" value="GGDEF"/>
    <property type="match status" value="1"/>
</dbReference>
<dbReference type="STRING" id="502025.Hoch_5712"/>
<dbReference type="HOGENOM" id="CLU_064267_0_0_7"/>